<keyword evidence="5" id="KW-0482">Metalloprotease</keyword>
<keyword evidence="3" id="KW-0378">Hydrolase</keyword>
<dbReference type="PANTHER" id="PTHR30471">
    <property type="entry name" value="DNA REPAIR PROTEIN RADC"/>
    <property type="match status" value="1"/>
</dbReference>
<evidence type="ECO:0000256" key="3">
    <source>
        <dbReference type="ARBA" id="ARBA00022801"/>
    </source>
</evidence>
<dbReference type="InterPro" id="IPR037518">
    <property type="entry name" value="MPN"/>
</dbReference>
<dbReference type="CDD" id="cd08071">
    <property type="entry name" value="MPN_DUF2466"/>
    <property type="match status" value="1"/>
</dbReference>
<evidence type="ECO:0000256" key="5">
    <source>
        <dbReference type="ARBA" id="ARBA00023049"/>
    </source>
</evidence>
<evidence type="ECO:0000259" key="7">
    <source>
        <dbReference type="PROSITE" id="PS50249"/>
    </source>
</evidence>
<dbReference type="GO" id="GO:0008237">
    <property type="term" value="F:metallopeptidase activity"/>
    <property type="evidence" value="ECO:0007669"/>
    <property type="project" value="UniProtKB-KW"/>
</dbReference>
<sequence length="260" mass="28516">MLNRKLNIRLRHSLNSHCIPSIIINNTVRSFQRSVMNTRALFPLLFTVASFSASAGNWAVKNGWCQTMTEDGQALVMLKNGTIGITGLMQGCPNGVQTLLGSRISINGNLIPTSQMCNQQTGFRAVEVEVGQAPEMVKKAVHSIAERDVSVLQAFGVRMEFRVLYLNNQNKLIAGETLFTGTINRTEVHPREVIKRALYHNAAAVVLAHNHPSGEVTPSKADRLITERLVQALGLVDIRVPDHLIVGGSQVFSFAEHGLL</sequence>
<dbReference type="Gene3D" id="3.40.140.10">
    <property type="entry name" value="Cytidine Deaminase, domain 2"/>
    <property type="match status" value="1"/>
</dbReference>
<dbReference type="NCBIfam" id="TIGR00608">
    <property type="entry name" value="radc"/>
    <property type="match status" value="1"/>
</dbReference>
<protein>
    <submittedName>
        <fullName evidence="8">Putative intergenic-region protein</fullName>
    </submittedName>
</protein>
<evidence type="ECO:0000256" key="1">
    <source>
        <dbReference type="ARBA" id="ARBA00022670"/>
    </source>
</evidence>
<feature type="domain" description="MPN" evidence="7">
    <location>
        <begin position="130"/>
        <end position="260"/>
    </location>
</feature>
<comment type="similarity">
    <text evidence="6">Belongs to the UPF0758 family.</text>
</comment>
<evidence type="ECO:0000256" key="2">
    <source>
        <dbReference type="ARBA" id="ARBA00022723"/>
    </source>
</evidence>
<evidence type="ECO:0000256" key="6">
    <source>
        <dbReference type="RuleBase" id="RU003797"/>
    </source>
</evidence>
<keyword evidence="1" id="KW-0645">Protease</keyword>
<dbReference type="InterPro" id="IPR025657">
    <property type="entry name" value="RadC_JAB"/>
</dbReference>
<organism evidence="8">
    <name type="scientific">Escherichia coli</name>
    <dbReference type="NCBI Taxonomy" id="562"/>
    <lineage>
        <taxon>Bacteria</taxon>
        <taxon>Pseudomonadati</taxon>
        <taxon>Pseudomonadota</taxon>
        <taxon>Gammaproteobacteria</taxon>
        <taxon>Enterobacterales</taxon>
        <taxon>Enterobacteriaceae</taxon>
        <taxon>Escherichia</taxon>
    </lineage>
</organism>
<proteinExistence type="inferred from homology"/>
<evidence type="ECO:0000313" key="8">
    <source>
        <dbReference type="EMBL" id="AAL67392.1"/>
    </source>
</evidence>
<dbReference type="InterPro" id="IPR020891">
    <property type="entry name" value="UPF0758_CS"/>
</dbReference>
<reference evidence="8" key="1">
    <citation type="journal article" date="2001" name="J. Infect. Dis.">
        <title>Identification of DNA sequences from a second pathogenicity island of uropathogenic Escherichia coli CFT073: probes specific for uropathogenic populations.</title>
        <authorList>
            <person name="Rasko D.A."/>
            <person name="Phillips J.A."/>
            <person name="Li X."/>
            <person name="Mobley H.L."/>
        </authorList>
    </citation>
    <scope>NUCLEOTIDE SEQUENCE</scope>
    <source>
        <strain evidence="8">CFT073</strain>
    </source>
</reference>
<dbReference type="GO" id="GO:0046872">
    <property type="term" value="F:metal ion binding"/>
    <property type="evidence" value="ECO:0007669"/>
    <property type="project" value="UniProtKB-KW"/>
</dbReference>
<dbReference type="Pfam" id="PF04002">
    <property type="entry name" value="RadC"/>
    <property type="match status" value="1"/>
</dbReference>
<evidence type="ECO:0000256" key="4">
    <source>
        <dbReference type="ARBA" id="ARBA00022833"/>
    </source>
</evidence>
<dbReference type="InterPro" id="IPR001405">
    <property type="entry name" value="UPF0758"/>
</dbReference>
<dbReference type="PANTHER" id="PTHR30471:SF3">
    <property type="entry name" value="UPF0758 PROTEIN YEES-RELATED"/>
    <property type="match status" value="1"/>
</dbReference>
<dbReference type="GO" id="GO:0006508">
    <property type="term" value="P:proteolysis"/>
    <property type="evidence" value="ECO:0007669"/>
    <property type="project" value="UniProtKB-KW"/>
</dbReference>
<dbReference type="PROSITE" id="PS01302">
    <property type="entry name" value="UPF0758"/>
    <property type="match status" value="1"/>
</dbReference>
<accession>Q8VR59</accession>
<keyword evidence="4" id="KW-0862">Zinc</keyword>
<name>Q8VR59_ECOLX</name>
<dbReference type="PROSITE" id="PS50249">
    <property type="entry name" value="MPN"/>
    <property type="match status" value="1"/>
</dbReference>
<keyword evidence="2" id="KW-0479">Metal-binding</keyword>
<dbReference type="AlphaFoldDB" id="Q8VR59"/>
<dbReference type="EMBL" id="AF447814">
    <property type="protein sequence ID" value="AAL67392.1"/>
    <property type="molecule type" value="Genomic_DNA"/>
</dbReference>